<comment type="pathway">
    <text evidence="3 8">Glycan biosynthesis; glycogen biosynthesis.</text>
</comment>
<sequence length="488" mass="54070">MKILMISPECAPFSKVGGLADMVSALSKQLAGQGHDVKIFTPLYSCVKKDDSFKKAVYSLSVHLGLGIEEFCAVWSKNLGKAQVYFAEFNKFYARAGIYNEGSVSYADNGARFAFLSKAALEFCGAVNWIPDVIHCHDWTTGFVPVYLNTIYRYAPIGGAATVFTIHNMQHQGIFPREILDYAGLPSGEVFNSRNCEALGNVNLMKGAIYNSTKISTVSPTYAKEIQTKEYGCGLDGLLRFKAADMVGIINGIDYDEWNPSTDKFLPANYSVKDMKGKEICKKALQSRLGLNLDKNVPVFGVVSRLYDQKGLDLLAHIIDPLMSNMKIQLAIVGSGEQWLENSFKRFANVYSGRVGVHIGYDNALSHLLEAGADFFLMPSRFEPCGLNQLYSMAYGTPPIVRHTGGLADTVEQYVEDGAKGDGFVFYDATTSALYNTIGWACSTFYDRKKDLENLRINGMKKDFSWKNSAGDYAKLYIWAKNQRSGLM</sequence>
<dbReference type="RefSeq" id="WP_370396861.1">
    <property type="nucleotide sequence ID" value="NZ_JALBUT010000004.1"/>
</dbReference>
<dbReference type="Proteomes" id="UP001275932">
    <property type="component" value="Unassembled WGS sequence"/>
</dbReference>
<evidence type="ECO:0000313" key="12">
    <source>
        <dbReference type="Proteomes" id="UP001275932"/>
    </source>
</evidence>
<name>A0ABU4WFS5_9BACT</name>
<dbReference type="Gene3D" id="3.40.50.2000">
    <property type="entry name" value="Glycogen Phosphorylase B"/>
    <property type="match status" value="2"/>
</dbReference>
<dbReference type="InterPro" id="IPR001296">
    <property type="entry name" value="Glyco_trans_1"/>
</dbReference>
<evidence type="ECO:0000259" key="9">
    <source>
        <dbReference type="Pfam" id="PF00534"/>
    </source>
</evidence>
<dbReference type="NCBIfam" id="NF001899">
    <property type="entry name" value="PRK00654.1-2"/>
    <property type="match status" value="1"/>
</dbReference>
<proteinExistence type="inferred from homology"/>
<dbReference type="InterPro" id="IPR013534">
    <property type="entry name" value="Starch_synth_cat_dom"/>
</dbReference>
<evidence type="ECO:0000256" key="8">
    <source>
        <dbReference type="HAMAP-Rule" id="MF_00484"/>
    </source>
</evidence>
<keyword evidence="7 8" id="KW-0320">Glycogen biosynthesis</keyword>
<dbReference type="InterPro" id="IPR011835">
    <property type="entry name" value="GS/SS"/>
</dbReference>
<reference evidence="11 12" key="1">
    <citation type="submission" date="2022-03" db="EMBL/GenBank/DDBJ databases">
        <title>Novel taxa within the pig intestine.</title>
        <authorList>
            <person name="Wylensek D."/>
            <person name="Bishof K."/>
            <person name="Afrizal A."/>
            <person name="Clavel T."/>
        </authorList>
    </citation>
    <scope>NUCLEOTIDE SEQUENCE [LARGE SCALE GENOMIC DNA]</scope>
    <source>
        <strain evidence="11 12">CLA-KB-P66</strain>
    </source>
</reference>
<dbReference type="PANTHER" id="PTHR45825:SF11">
    <property type="entry name" value="ALPHA AMYLASE DOMAIN-CONTAINING PROTEIN"/>
    <property type="match status" value="1"/>
</dbReference>
<evidence type="ECO:0000256" key="3">
    <source>
        <dbReference type="ARBA" id="ARBA00004964"/>
    </source>
</evidence>
<feature type="domain" description="Starch synthase catalytic" evidence="10">
    <location>
        <begin position="2"/>
        <end position="240"/>
    </location>
</feature>
<evidence type="ECO:0000256" key="4">
    <source>
        <dbReference type="ARBA" id="ARBA00010281"/>
    </source>
</evidence>
<evidence type="ECO:0000256" key="7">
    <source>
        <dbReference type="ARBA" id="ARBA00023056"/>
    </source>
</evidence>
<dbReference type="EMBL" id="JALBUT010000004">
    <property type="protein sequence ID" value="MDX8415413.1"/>
    <property type="molecule type" value="Genomic_DNA"/>
</dbReference>
<evidence type="ECO:0000256" key="6">
    <source>
        <dbReference type="ARBA" id="ARBA00022679"/>
    </source>
</evidence>
<evidence type="ECO:0000313" key="11">
    <source>
        <dbReference type="EMBL" id="MDX8415413.1"/>
    </source>
</evidence>
<keyword evidence="6 8" id="KW-0808">Transferase</keyword>
<feature type="domain" description="Glycosyl transferase family 1" evidence="9">
    <location>
        <begin position="291"/>
        <end position="434"/>
    </location>
</feature>
<accession>A0ABU4WFS5</accession>
<dbReference type="NCBIfam" id="TIGR02095">
    <property type="entry name" value="glgA"/>
    <property type="match status" value="1"/>
</dbReference>
<comment type="catalytic activity">
    <reaction evidence="1 8">
        <text>[(1-&gt;4)-alpha-D-glucosyl](n) + ADP-alpha-D-glucose = [(1-&gt;4)-alpha-D-glucosyl](n+1) + ADP + H(+)</text>
        <dbReference type="Rhea" id="RHEA:18189"/>
        <dbReference type="Rhea" id="RHEA-COMP:9584"/>
        <dbReference type="Rhea" id="RHEA-COMP:9587"/>
        <dbReference type="ChEBI" id="CHEBI:15378"/>
        <dbReference type="ChEBI" id="CHEBI:15444"/>
        <dbReference type="ChEBI" id="CHEBI:57498"/>
        <dbReference type="ChEBI" id="CHEBI:456216"/>
        <dbReference type="EC" id="2.4.1.21"/>
    </reaction>
</comment>
<evidence type="ECO:0000256" key="1">
    <source>
        <dbReference type="ARBA" id="ARBA00001478"/>
    </source>
</evidence>
<comment type="similarity">
    <text evidence="4 8">Belongs to the glycosyltransferase 1 family. Bacterial/plant glycogen synthase subfamily.</text>
</comment>
<dbReference type="CDD" id="cd03791">
    <property type="entry name" value="GT5_Glycogen_synthase_DULL1-like"/>
    <property type="match status" value="1"/>
</dbReference>
<dbReference type="GO" id="GO:0009011">
    <property type="term" value="F:alpha-1,4-glucan glucosyltransferase (ADP-glucose donor) activity"/>
    <property type="evidence" value="ECO:0007669"/>
    <property type="project" value="UniProtKB-EC"/>
</dbReference>
<comment type="function">
    <text evidence="2 8">Synthesizes alpha-1,4-glucan chains using ADP-glucose.</text>
</comment>
<organism evidence="11 12">
    <name type="scientific">Intestinicryptomonas porci</name>
    <dbReference type="NCBI Taxonomy" id="2926320"/>
    <lineage>
        <taxon>Bacteria</taxon>
        <taxon>Pseudomonadati</taxon>
        <taxon>Verrucomicrobiota</taxon>
        <taxon>Opitutia</taxon>
        <taxon>Opitutales</taxon>
        <taxon>Intestinicryptomonaceae</taxon>
        <taxon>Intestinicryptomonas</taxon>
    </lineage>
</organism>
<evidence type="ECO:0000256" key="5">
    <source>
        <dbReference type="ARBA" id="ARBA00022676"/>
    </source>
</evidence>
<keyword evidence="12" id="KW-1185">Reference proteome</keyword>
<feature type="binding site" evidence="8">
    <location>
        <position position="15"/>
    </location>
    <ligand>
        <name>ADP-alpha-D-glucose</name>
        <dbReference type="ChEBI" id="CHEBI:57498"/>
    </ligand>
</feature>
<protein>
    <recommendedName>
        <fullName evidence="8">Glycogen synthase</fullName>
        <ecNumber evidence="8">2.4.1.21</ecNumber>
    </recommendedName>
    <alternativeName>
        <fullName evidence="8">Starch [bacterial glycogen] synthase</fullName>
    </alternativeName>
</protein>
<keyword evidence="5 8" id="KW-0328">Glycosyltransferase</keyword>
<dbReference type="HAMAP" id="MF_00484">
    <property type="entry name" value="Glycogen_synth"/>
    <property type="match status" value="1"/>
</dbReference>
<evidence type="ECO:0000256" key="2">
    <source>
        <dbReference type="ARBA" id="ARBA00002764"/>
    </source>
</evidence>
<dbReference type="EC" id="2.4.1.21" evidence="8"/>
<dbReference type="Pfam" id="PF08323">
    <property type="entry name" value="Glyco_transf_5"/>
    <property type="match status" value="1"/>
</dbReference>
<dbReference type="PANTHER" id="PTHR45825">
    <property type="entry name" value="GRANULE-BOUND STARCH SYNTHASE 1, CHLOROPLASTIC/AMYLOPLASTIC"/>
    <property type="match status" value="1"/>
</dbReference>
<dbReference type="Pfam" id="PF00534">
    <property type="entry name" value="Glycos_transf_1"/>
    <property type="match status" value="1"/>
</dbReference>
<dbReference type="SUPFAM" id="SSF53756">
    <property type="entry name" value="UDP-Glycosyltransferase/glycogen phosphorylase"/>
    <property type="match status" value="1"/>
</dbReference>
<gene>
    <name evidence="8 11" type="primary">glgA</name>
    <name evidence="11" type="ORF">MOX91_04365</name>
</gene>
<comment type="caution">
    <text evidence="11">The sequence shown here is derived from an EMBL/GenBank/DDBJ whole genome shotgun (WGS) entry which is preliminary data.</text>
</comment>
<evidence type="ECO:0000259" key="10">
    <source>
        <dbReference type="Pfam" id="PF08323"/>
    </source>
</evidence>